<dbReference type="OrthoDB" id="714416at2"/>
<dbReference type="Proteomes" id="UP000199577">
    <property type="component" value="Unassembled WGS sequence"/>
</dbReference>
<protein>
    <recommendedName>
        <fullName evidence="3">Tetratricopeptide repeat-containing protein</fullName>
    </recommendedName>
</protein>
<sequence length="494" mass="58352">MLTLELEKLINSLSGPEKKTFKLHCAKLQGPKDYLTLFDLATEQASGDNQPLKQRFKERYPTKSFENTSNYLYKVLTDVLVQIRIEQDTWYQQHQSLMKARLCFERSIPDRARKELQKAFKLASGNQNHAMAYQAARMELTALTDMGFPGVTEQQLVDKQMKAKHLLQLLRQLHEHFALYELLSHRLTKGAFNVDGKQDKWVNDLVLSELSLTTRGSRHQFEPQKLHLLFQSFFFIHTGDYRSALRIFNDLNRLIETNESMWDYPPYDYLSALDGILDSLRSIGYYQEMVLFIDKVAMLAKRAYPDHFKSLAVLTFQVYKLNMHLGLGSYDTAVQWITANNGERHQLSIMNSHEKQLEYAYFEGLTYFVTKQWHKANRCLRRLLTNDRQDARFPVYRAGRLLYVLLRYEQDEMAYLEYEIRSYKRAFGKLGKAYKVEKLIFNTISMDPKRRGNAWKASTRKKIAAQVHDIRKEKKELQLLKFFRYDNWVLSKYE</sequence>
<dbReference type="RefSeq" id="WP_090974871.1">
    <property type="nucleotide sequence ID" value="NZ_FOLL01000021.1"/>
</dbReference>
<reference evidence="1 2" key="1">
    <citation type="submission" date="2016-10" db="EMBL/GenBank/DDBJ databases">
        <authorList>
            <person name="de Groot N.N."/>
        </authorList>
    </citation>
    <scope>NUCLEOTIDE SEQUENCE [LARGE SCALE GENOMIC DNA]</scope>
    <source>
        <strain evidence="1 2">DSM 22900</strain>
    </source>
</reference>
<accession>A0A1I1LHS1</accession>
<dbReference type="STRING" id="623281.SAMN05421747_12144"/>
<dbReference type="AlphaFoldDB" id="A0A1I1LHS1"/>
<evidence type="ECO:0008006" key="3">
    <source>
        <dbReference type="Google" id="ProtNLM"/>
    </source>
</evidence>
<keyword evidence="2" id="KW-1185">Reference proteome</keyword>
<evidence type="ECO:0000313" key="2">
    <source>
        <dbReference type="Proteomes" id="UP000199577"/>
    </source>
</evidence>
<dbReference type="EMBL" id="FOLL01000021">
    <property type="protein sequence ID" value="SFC72561.1"/>
    <property type="molecule type" value="Genomic_DNA"/>
</dbReference>
<organism evidence="1 2">
    <name type="scientific">Parapedobacter composti</name>
    <dbReference type="NCBI Taxonomy" id="623281"/>
    <lineage>
        <taxon>Bacteria</taxon>
        <taxon>Pseudomonadati</taxon>
        <taxon>Bacteroidota</taxon>
        <taxon>Sphingobacteriia</taxon>
        <taxon>Sphingobacteriales</taxon>
        <taxon>Sphingobacteriaceae</taxon>
        <taxon>Parapedobacter</taxon>
    </lineage>
</organism>
<name>A0A1I1LHS1_9SPHI</name>
<proteinExistence type="predicted"/>
<gene>
    <name evidence="1" type="ORF">SAMN05421747_12144</name>
</gene>
<evidence type="ECO:0000313" key="1">
    <source>
        <dbReference type="EMBL" id="SFC72561.1"/>
    </source>
</evidence>